<name>A0A3D0WBW2_9SPHN</name>
<reference evidence="2 3" key="1">
    <citation type="journal article" date="2018" name="Nat. Biotechnol.">
        <title>A standardized bacterial taxonomy based on genome phylogeny substantially revises the tree of life.</title>
        <authorList>
            <person name="Parks D.H."/>
            <person name="Chuvochina M."/>
            <person name="Waite D.W."/>
            <person name="Rinke C."/>
            <person name="Skarshewski A."/>
            <person name="Chaumeil P.A."/>
            <person name="Hugenholtz P."/>
        </authorList>
    </citation>
    <scope>NUCLEOTIDE SEQUENCE [LARGE SCALE GENOMIC DNA]</scope>
    <source>
        <strain evidence="2">UBA9015</strain>
    </source>
</reference>
<dbReference type="Proteomes" id="UP000262699">
    <property type="component" value="Unassembled WGS sequence"/>
</dbReference>
<evidence type="ECO:0000256" key="1">
    <source>
        <dbReference type="SAM" id="MobiDB-lite"/>
    </source>
</evidence>
<feature type="compositionally biased region" description="Basic and acidic residues" evidence="1">
    <location>
        <begin position="45"/>
        <end position="54"/>
    </location>
</feature>
<sequence length="99" mass="10504">MADSLIGGVTAARRALPVRTPQDQKTKDGTDRVQIETDQATIRDTPVERARVRSSDAGNLDDSSASPNASLLADESIGRFRATGHLYRAIGNLIGGALQ</sequence>
<protein>
    <submittedName>
        <fullName evidence="2">Uncharacterized protein</fullName>
    </submittedName>
</protein>
<evidence type="ECO:0000313" key="3">
    <source>
        <dbReference type="Proteomes" id="UP000262699"/>
    </source>
</evidence>
<organism evidence="2 3">
    <name type="scientific">Sphingomonas bacterium</name>
    <dbReference type="NCBI Taxonomy" id="1895847"/>
    <lineage>
        <taxon>Bacteria</taxon>
        <taxon>Pseudomonadati</taxon>
        <taxon>Pseudomonadota</taxon>
        <taxon>Alphaproteobacteria</taxon>
        <taxon>Sphingomonadales</taxon>
        <taxon>Sphingomonadaceae</taxon>
        <taxon>Sphingomonas</taxon>
    </lineage>
</organism>
<dbReference type="AlphaFoldDB" id="A0A3D0WBW2"/>
<feature type="compositionally biased region" description="Basic and acidic residues" evidence="1">
    <location>
        <begin position="22"/>
        <end position="35"/>
    </location>
</feature>
<proteinExistence type="predicted"/>
<comment type="caution">
    <text evidence="2">The sequence shown here is derived from an EMBL/GenBank/DDBJ whole genome shotgun (WGS) entry which is preliminary data.</text>
</comment>
<accession>A0A3D0WBW2</accession>
<evidence type="ECO:0000313" key="2">
    <source>
        <dbReference type="EMBL" id="HCB76235.1"/>
    </source>
</evidence>
<dbReference type="EMBL" id="DOYJ01000241">
    <property type="protein sequence ID" value="HCB76235.1"/>
    <property type="molecule type" value="Genomic_DNA"/>
</dbReference>
<feature type="region of interest" description="Disordered" evidence="1">
    <location>
        <begin position="1"/>
        <end position="73"/>
    </location>
</feature>
<gene>
    <name evidence="2" type="ORF">DEP91_08680</name>
</gene>